<dbReference type="GO" id="GO:0003824">
    <property type="term" value="F:catalytic activity"/>
    <property type="evidence" value="ECO:0007669"/>
    <property type="project" value="InterPro"/>
</dbReference>
<proteinExistence type="inferred from homology"/>
<reference evidence="6" key="1">
    <citation type="submission" date="2010-03" db="EMBL/GenBank/DDBJ databases">
        <title>The genome sequence of Synergistetes sp. SGP1.</title>
        <authorList>
            <consortium name="metaHIT consortium -- http://www.metahit.eu/"/>
            <person name="Pajon A."/>
            <person name="Turner K."/>
            <person name="Parkhill J."/>
            <person name="Wade W."/>
            <person name="Vartoukian S."/>
        </authorList>
    </citation>
    <scope>NUCLEOTIDE SEQUENCE [LARGE SCALE GENOMIC DNA]</scope>
    <source>
        <strain evidence="6">SGP1</strain>
    </source>
</reference>
<dbReference type="Gene3D" id="3.20.110.10">
    <property type="entry name" value="Glycoside hydrolase 38, N terminal domain"/>
    <property type="match status" value="1"/>
</dbReference>
<keyword evidence="6" id="KW-1185">Reference proteome</keyword>
<gene>
    <name evidence="5" type="ORF">SY1_17220</name>
</gene>
<dbReference type="RefSeq" id="WP_015556797.1">
    <property type="nucleotide sequence ID" value="NC_021038.1"/>
</dbReference>
<dbReference type="InterPro" id="IPR027291">
    <property type="entry name" value="Glyco_hydro_38_N_sf"/>
</dbReference>
<dbReference type="AlphaFoldDB" id="A0AB94IY39"/>
<dbReference type="PANTHER" id="PTHR36306">
    <property type="entry name" value="ALPHA-AMYLASE-RELATED-RELATED"/>
    <property type="match status" value="1"/>
</dbReference>
<dbReference type="InterPro" id="IPR052046">
    <property type="entry name" value="GH57_Enzymes"/>
</dbReference>
<dbReference type="GO" id="GO:0005975">
    <property type="term" value="P:carbohydrate metabolic process"/>
    <property type="evidence" value="ECO:0007669"/>
    <property type="project" value="InterPro"/>
</dbReference>
<accession>A0AB94IY39</accession>
<organism evidence="5 6">
    <name type="scientific">Fretibacterium fastidiosum</name>
    <dbReference type="NCBI Taxonomy" id="651822"/>
    <lineage>
        <taxon>Bacteria</taxon>
        <taxon>Thermotogati</taxon>
        <taxon>Synergistota</taxon>
        <taxon>Synergistia</taxon>
        <taxon>Synergistales</taxon>
        <taxon>Aminobacteriaceae</taxon>
        <taxon>Fretibacterium</taxon>
    </lineage>
</organism>
<evidence type="ECO:0000313" key="6">
    <source>
        <dbReference type="Proteomes" id="UP000008957"/>
    </source>
</evidence>
<feature type="domain" description="Glycoside hydrolase family 57 N-terminal" evidence="4">
    <location>
        <begin position="111"/>
        <end position="288"/>
    </location>
</feature>
<dbReference type="KEGG" id="sbr:SY1_17220"/>
<evidence type="ECO:0000256" key="2">
    <source>
        <dbReference type="ARBA" id="ARBA00023277"/>
    </source>
</evidence>
<name>A0AB94IY39_9BACT</name>
<evidence type="ECO:0000256" key="1">
    <source>
        <dbReference type="ARBA" id="ARBA00006821"/>
    </source>
</evidence>
<sequence length="804" mass="91271">MPRYVCIHGHFYQPPRENPWLETVELQESAAPWHDWNARIAAECYSRNAASRILNGSGKIVKICNNYSRMSFNLGPTLLSWLQENDPLCYDAILEADAIGARRFSGHGPAVAQVYNHVIMPLANRRDKETQVLWGIADFEKRFRRRPEGMWLAEAAVDTETLEVLAEHGILFTVLSPYQADSVRPCGGGVWQDAKGGRIDTTRPYRCSLPSGRSIALFFYDGLLSQKIAFGGMLDNGEHFARQLIDAHPDRGFPLLSHVATDGESYGHHHDHGDMALAYCLETVDRSRDATLTVYGEYLAFYPPDWEVRIIENSSWSCAHGVERWRSDCGCSTGTPGFHQRWRAPLRRAMDMLRDELIAPFEREAGKLLKDPWEARNRYIDLILDRTPECVEAWLKQNASRSLTDEERVRAISLLEMQRAALLMFTSCGWFFDEVSRIEPVQVMRYAAHAMELADRFLGRDLEPAFLDILSGAPSNVPELKNGAKVYELLVKQGRVDMPQLAAYYGITSLLQGFRQSFREGCWNLAGSTLILRDGSEDASAFSAGTVRVTSRITGESGAFLFAANHRGGISLLCGVTPEKEMRPISTQEAQELRRLFAPAMERAMVDRFGYTLYSLRHIPADAQRRLLDELLKQDVQRIEAVVRSIVQNYDQLLEYMATLEVRPPEIIASAAKIVMSASLLDLLRQDLPDFEALNRILSLSVQRQIALRSDRLCFAVSEWLKTRMMRLCGNPLDLQQVRAATDLVRTFQEGFQWRLSLYDAQNLYHEMLRRWRGELSAAPADLREAIFALGRQLQFSEEFLKGS</sequence>
<evidence type="ECO:0000256" key="3">
    <source>
        <dbReference type="RuleBase" id="RU361196"/>
    </source>
</evidence>
<keyword evidence="2 3" id="KW-0119">Carbohydrate metabolism</keyword>
<dbReference type="EMBL" id="FP929056">
    <property type="protein sequence ID" value="CBL28650.1"/>
    <property type="molecule type" value="Genomic_DNA"/>
</dbReference>
<dbReference type="InterPro" id="IPR011330">
    <property type="entry name" value="Glyco_hydro/deAcase_b/a-brl"/>
</dbReference>
<dbReference type="PANTHER" id="PTHR36306:SF3">
    <property type="entry name" value="GLYCOSIDE HYDROLASE FAMILY 57"/>
    <property type="match status" value="1"/>
</dbReference>
<dbReference type="InterPro" id="IPR021923">
    <property type="entry name" value="DUF3536"/>
</dbReference>
<dbReference type="Pfam" id="PF12055">
    <property type="entry name" value="DUF3536"/>
    <property type="match status" value="1"/>
</dbReference>
<evidence type="ECO:0000313" key="5">
    <source>
        <dbReference type="EMBL" id="CBL28650.1"/>
    </source>
</evidence>
<dbReference type="CDD" id="cd10797">
    <property type="entry name" value="GH57N_APU_like_1"/>
    <property type="match status" value="1"/>
</dbReference>
<evidence type="ECO:0000259" key="4">
    <source>
        <dbReference type="Pfam" id="PF03065"/>
    </source>
</evidence>
<protein>
    <submittedName>
        <fullName evidence="5">Alpha-amylase/alpha-mannosidase</fullName>
    </submittedName>
</protein>
<dbReference type="InterPro" id="IPR004300">
    <property type="entry name" value="Glyco_hydro_57_N"/>
</dbReference>
<dbReference type="Pfam" id="PF03065">
    <property type="entry name" value="Glyco_hydro_57"/>
    <property type="match status" value="1"/>
</dbReference>
<reference evidence="5 6" key="2">
    <citation type="submission" date="2010-03" db="EMBL/GenBank/DDBJ databases">
        <authorList>
            <person name="Pajon A."/>
        </authorList>
    </citation>
    <scope>NUCLEOTIDE SEQUENCE [LARGE SCALE GENOMIC DNA]</scope>
    <source>
        <strain evidence="5 6">SGP1</strain>
    </source>
</reference>
<dbReference type="Proteomes" id="UP000008957">
    <property type="component" value="Chromosome"/>
</dbReference>
<comment type="similarity">
    <text evidence="1 3">Belongs to the glycosyl hydrolase 57 family.</text>
</comment>
<dbReference type="SUPFAM" id="SSF88713">
    <property type="entry name" value="Glycoside hydrolase/deacetylase"/>
    <property type="match status" value="1"/>
</dbReference>